<gene>
    <name evidence="3" type="ORF">RD149_01335</name>
    <name evidence="4" type="ORF">SAMN04488548_1342008</name>
</gene>
<evidence type="ECO:0000313" key="6">
    <source>
        <dbReference type="Proteomes" id="UP001265083"/>
    </source>
</evidence>
<proteinExistence type="predicted"/>
<accession>A0A1H2JE91</accession>
<dbReference type="InterPro" id="IPR036271">
    <property type="entry name" value="Tet_transcr_reg_TetR-rel_C_sf"/>
</dbReference>
<dbReference type="RefSeq" id="WP_074850305.1">
    <property type="nucleotide sequence ID" value="NZ_FNLM01000034.1"/>
</dbReference>
<reference evidence="4 5" key="1">
    <citation type="submission" date="2016-10" db="EMBL/GenBank/DDBJ databases">
        <authorList>
            <person name="de Groot N.N."/>
        </authorList>
    </citation>
    <scope>NUCLEOTIDE SEQUENCE [LARGE SCALE GENOMIC DNA]</scope>
    <source>
        <strain evidence="4 5">DSM 44215</strain>
    </source>
</reference>
<reference evidence="3 6" key="2">
    <citation type="submission" date="2023-08" db="EMBL/GenBank/DDBJ databases">
        <title>Bioegradation of LLDPE and BLDPE plastic by marine bacteria from coast plastic debris.</title>
        <authorList>
            <person name="Rong Z."/>
        </authorList>
    </citation>
    <scope>NUCLEOTIDE SEQUENCE [LARGE SCALE GENOMIC DNA]</scope>
    <source>
        <strain evidence="3 6">Z-2</strain>
    </source>
</reference>
<sequence length="195" mass="21815">MVRGHERGGGHLSADDWIELGYAILAEDGFKQIKIDTVCTRMGVTKGSFYWHFKDIAAYRRALVARWGEWSDEEHQNFAALDDLPPRDRLMGLIAQLTSPRHWMIERAMREWARSDPDAEASIRASDRRAREAVRQCLVDHGLDPKTASVRAAWIFAMGIGALHLSYSEEDRAAAGRHSVELVDLMLTASAGAPG</sequence>
<evidence type="ECO:0000313" key="4">
    <source>
        <dbReference type="EMBL" id="SDU54441.1"/>
    </source>
</evidence>
<evidence type="ECO:0000313" key="3">
    <source>
        <dbReference type="EMBL" id="MDS1112405.1"/>
    </source>
</evidence>
<dbReference type="GO" id="GO:0000976">
    <property type="term" value="F:transcription cis-regulatory region binding"/>
    <property type="evidence" value="ECO:0007669"/>
    <property type="project" value="TreeGrafter"/>
</dbReference>
<dbReference type="OrthoDB" id="3218408at2"/>
<dbReference type="InterPro" id="IPR009057">
    <property type="entry name" value="Homeodomain-like_sf"/>
</dbReference>
<dbReference type="EMBL" id="FNLM01000034">
    <property type="protein sequence ID" value="SDU54441.1"/>
    <property type="molecule type" value="Genomic_DNA"/>
</dbReference>
<organism evidence="4 5">
    <name type="scientific">Gordonia westfalica</name>
    <dbReference type="NCBI Taxonomy" id="158898"/>
    <lineage>
        <taxon>Bacteria</taxon>
        <taxon>Bacillati</taxon>
        <taxon>Actinomycetota</taxon>
        <taxon>Actinomycetes</taxon>
        <taxon>Mycobacteriales</taxon>
        <taxon>Gordoniaceae</taxon>
        <taxon>Gordonia</taxon>
    </lineage>
</organism>
<dbReference type="GO" id="GO:0003700">
    <property type="term" value="F:DNA-binding transcription factor activity"/>
    <property type="evidence" value="ECO:0007669"/>
    <property type="project" value="TreeGrafter"/>
</dbReference>
<evidence type="ECO:0000256" key="1">
    <source>
        <dbReference type="ARBA" id="ARBA00023125"/>
    </source>
</evidence>
<keyword evidence="6" id="KW-1185">Reference proteome</keyword>
<dbReference type="Gene3D" id="1.10.357.10">
    <property type="entry name" value="Tetracycline Repressor, domain 2"/>
    <property type="match status" value="1"/>
</dbReference>
<dbReference type="PANTHER" id="PTHR30055:SF239">
    <property type="entry name" value="TRANSCRIPTIONAL REGULATORY PROTEIN"/>
    <property type="match status" value="1"/>
</dbReference>
<dbReference type="Proteomes" id="UP001265083">
    <property type="component" value="Unassembled WGS sequence"/>
</dbReference>
<dbReference type="EMBL" id="JAVLUS010000001">
    <property type="protein sequence ID" value="MDS1112405.1"/>
    <property type="molecule type" value="Genomic_DNA"/>
</dbReference>
<dbReference type="Pfam" id="PF00440">
    <property type="entry name" value="TetR_N"/>
    <property type="match status" value="1"/>
</dbReference>
<name>A0A1H2JE91_9ACTN</name>
<protein>
    <submittedName>
        <fullName evidence="4">DNA-binding transcriptional regulator, AcrR family</fullName>
    </submittedName>
    <submittedName>
        <fullName evidence="3">TetR/AcrR family transcriptional regulator</fullName>
    </submittedName>
</protein>
<dbReference type="InterPro" id="IPR001647">
    <property type="entry name" value="HTH_TetR"/>
</dbReference>
<feature type="domain" description="HTH tetR-type" evidence="2">
    <location>
        <begin position="22"/>
        <end position="56"/>
    </location>
</feature>
<keyword evidence="1 4" id="KW-0238">DNA-binding</keyword>
<dbReference type="AlphaFoldDB" id="A0A1H2JE91"/>
<dbReference type="SUPFAM" id="SSF48498">
    <property type="entry name" value="Tetracyclin repressor-like, C-terminal domain"/>
    <property type="match status" value="1"/>
</dbReference>
<dbReference type="SUPFAM" id="SSF46689">
    <property type="entry name" value="Homeodomain-like"/>
    <property type="match status" value="1"/>
</dbReference>
<dbReference type="Proteomes" id="UP000183180">
    <property type="component" value="Unassembled WGS sequence"/>
</dbReference>
<evidence type="ECO:0000313" key="5">
    <source>
        <dbReference type="Proteomes" id="UP000183180"/>
    </source>
</evidence>
<dbReference type="InterPro" id="IPR050109">
    <property type="entry name" value="HTH-type_TetR-like_transc_reg"/>
</dbReference>
<dbReference type="PANTHER" id="PTHR30055">
    <property type="entry name" value="HTH-TYPE TRANSCRIPTIONAL REGULATOR RUTR"/>
    <property type="match status" value="1"/>
</dbReference>
<evidence type="ECO:0000259" key="2">
    <source>
        <dbReference type="Pfam" id="PF00440"/>
    </source>
</evidence>